<sequence>MPLPPLADKAQWSTRVRPVGLRPSTDLTPPPLTDKAKWSTRVRPVGLKTRPSTDLTPPPLTDRGLNQILSGSRSPSQLSQVVLDIHSDPRTRLSARGYTQLMQSLGQKGAWQEAISLIEHAQLAEVRVDVFMYNVAITACEHSRRWFQALQLLSHMLRFGPSPDIISFNAVIGALKKGEQWARALQIFGVIPEAGLTPTPRTFTTVIGACSRCGAGDQAIRLVRDMQDQRHEISQFVRTELVKVFQKAGDWQLALEQLSEVRAMSEDPDKFLLTAVVVSCGMARRWEEALRVLEEAALPDAGLYVAVARACEVAHQRQHAQAVRLRSQNRQQAGVLQRAKSGTVAARATVREAVEAHERSGSWAEALHAVAVMWQEGLDPGDAVIRAAAAACGTEEWERAIHLLEEARRRTNREPGVAVYDAVLGACLVAWRSALDLLTGLRSTGRSLSVITYSHAINACAEGGRRFEAKGGVSSKAWLRAVSLLIQAAEDGLQIDAAACNAALSACITVRRAKSSTALAVGKWQPALRVLEGMVLRGPHPNIVSYSAAVRACAEATEWEQVVNLLASTTWRKMPQDSNWSSPKQSLADYSSAAYDAGMMAFEVAGRWELTLQVLSNMLSDKDAPRPSVVTCSAAVGVCARMSQW</sequence>
<evidence type="ECO:0000256" key="2">
    <source>
        <dbReference type="PROSITE-ProRule" id="PRU00708"/>
    </source>
</evidence>
<comment type="caution">
    <text evidence="4">The sequence shown here is derived from an EMBL/GenBank/DDBJ whole genome shotgun (WGS) entry which is preliminary data.</text>
</comment>
<evidence type="ECO:0000256" key="3">
    <source>
        <dbReference type="SAM" id="MobiDB-lite"/>
    </source>
</evidence>
<dbReference type="AlphaFoldDB" id="A0A813FCJ7"/>
<protein>
    <recommendedName>
        <fullName evidence="6">Pentatricopeptide repeat-containing protein, chloroplastic</fullName>
    </recommendedName>
</protein>
<evidence type="ECO:0000313" key="5">
    <source>
        <dbReference type="Proteomes" id="UP000654075"/>
    </source>
</evidence>
<accession>A0A813FCJ7</accession>
<dbReference type="PANTHER" id="PTHR47447:SF17">
    <property type="entry name" value="OS12G0638900 PROTEIN"/>
    <property type="match status" value="1"/>
</dbReference>
<gene>
    <name evidence="4" type="ORF">PGLA1383_LOCUS25985</name>
</gene>
<dbReference type="OrthoDB" id="440666at2759"/>
<dbReference type="InterPro" id="IPR002885">
    <property type="entry name" value="PPR_rpt"/>
</dbReference>
<feature type="repeat" description="PPR" evidence="2">
    <location>
        <begin position="129"/>
        <end position="163"/>
    </location>
</feature>
<feature type="repeat" description="PPR" evidence="2">
    <location>
        <begin position="199"/>
        <end position="233"/>
    </location>
</feature>
<organism evidence="4 5">
    <name type="scientific">Polarella glacialis</name>
    <name type="common">Dinoflagellate</name>
    <dbReference type="NCBI Taxonomy" id="89957"/>
    <lineage>
        <taxon>Eukaryota</taxon>
        <taxon>Sar</taxon>
        <taxon>Alveolata</taxon>
        <taxon>Dinophyceae</taxon>
        <taxon>Suessiales</taxon>
        <taxon>Suessiaceae</taxon>
        <taxon>Polarella</taxon>
    </lineage>
</organism>
<dbReference type="Pfam" id="PF13812">
    <property type="entry name" value="PPR_3"/>
    <property type="match status" value="1"/>
</dbReference>
<name>A0A813FCJ7_POLGL</name>
<evidence type="ECO:0008006" key="6">
    <source>
        <dbReference type="Google" id="ProtNLM"/>
    </source>
</evidence>
<keyword evidence="5" id="KW-1185">Reference proteome</keyword>
<dbReference type="PROSITE" id="PS51375">
    <property type="entry name" value="PPR"/>
    <property type="match status" value="3"/>
</dbReference>
<dbReference type="InterPro" id="IPR011990">
    <property type="entry name" value="TPR-like_helical_dom_sf"/>
</dbReference>
<keyword evidence="1" id="KW-0677">Repeat</keyword>
<dbReference type="EMBL" id="CAJNNV010022429">
    <property type="protein sequence ID" value="CAE8608098.1"/>
    <property type="molecule type" value="Genomic_DNA"/>
</dbReference>
<evidence type="ECO:0000256" key="1">
    <source>
        <dbReference type="ARBA" id="ARBA00022737"/>
    </source>
</evidence>
<dbReference type="Proteomes" id="UP000654075">
    <property type="component" value="Unassembled WGS sequence"/>
</dbReference>
<proteinExistence type="predicted"/>
<dbReference type="Gene3D" id="1.25.40.10">
    <property type="entry name" value="Tetratricopeptide repeat domain"/>
    <property type="match status" value="4"/>
</dbReference>
<reference evidence="4" key="1">
    <citation type="submission" date="2021-02" db="EMBL/GenBank/DDBJ databases">
        <authorList>
            <person name="Dougan E. K."/>
            <person name="Rhodes N."/>
            <person name="Thang M."/>
            <person name="Chan C."/>
        </authorList>
    </citation>
    <scope>NUCLEOTIDE SEQUENCE</scope>
</reference>
<feature type="non-terminal residue" evidence="4">
    <location>
        <position position="1"/>
    </location>
</feature>
<dbReference type="PANTHER" id="PTHR47447">
    <property type="entry name" value="OS03G0856100 PROTEIN"/>
    <property type="match status" value="1"/>
</dbReference>
<dbReference type="Pfam" id="PF01535">
    <property type="entry name" value="PPR"/>
    <property type="match status" value="1"/>
</dbReference>
<feature type="repeat" description="PPR" evidence="2">
    <location>
        <begin position="164"/>
        <end position="198"/>
    </location>
</feature>
<feature type="region of interest" description="Disordered" evidence="3">
    <location>
        <begin position="1"/>
        <end position="73"/>
    </location>
</feature>
<evidence type="ECO:0000313" key="4">
    <source>
        <dbReference type="EMBL" id="CAE8608098.1"/>
    </source>
</evidence>